<dbReference type="Proteomes" id="UP000886998">
    <property type="component" value="Unassembled WGS sequence"/>
</dbReference>
<name>A0A8X6X0X7_9ARAC</name>
<sequence>MEIAERKRLADFEQRMKSVEMEFELERKLIELEGEGHFARACPDIEVSTDKGNIRNEVRSNLRSETRLKADEENKALEEEMRLKKERCGLWKSRCDMFNRNVK</sequence>
<evidence type="ECO:0000313" key="1">
    <source>
        <dbReference type="EMBL" id="GFY44885.1"/>
    </source>
</evidence>
<accession>A0A8X6X0X7</accession>
<proteinExistence type="predicted"/>
<keyword evidence="2" id="KW-1185">Reference proteome</keyword>
<dbReference type="AlphaFoldDB" id="A0A8X6X0X7"/>
<evidence type="ECO:0000313" key="2">
    <source>
        <dbReference type="Proteomes" id="UP000886998"/>
    </source>
</evidence>
<comment type="caution">
    <text evidence="1">The sequence shown here is derived from an EMBL/GenBank/DDBJ whole genome shotgun (WGS) entry which is preliminary data.</text>
</comment>
<protein>
    <submittedName>
        <fullName evidence="1">Uncharacterized protein</fullName>
    </submittedName>
</protein>
<dbReference type="EMBL" id="BMAV01004459">
    <property type="protein sequence ID" value="GFY44885.1"/>
    <property type="molecule type" value="Genomic_DNA"/>
</dbReference>
<organism evidence="1 2">
    <name type="scientific">Trichonephila inaurata madagascariensis</name>
    <dbReference type="NCBI Taxonomy" id="2747483"/>
    <lineage>
        <taxon>Eukaryota</taxon>
        <taxon>Metazoa</taxon>
        <taxon>Ecdysozoa</taxon>
        <taxon>Arthropoda</taxon>
        <taxon>Chelicerata</taxon>
        <taxon>Arachnida</taxon>
        <taxon>Araneae</taxon>
        <taxon>Araneomorphae</taxon>
        <taxon>Entelegynae</taxon>
        <taxon>Araneoidea</taxon>
        <taxon>Nephilidae</taxon>
        <taxon>Trichonephila</taxon>
        <taxon>Trichonephila inaurata</taxon>
    </lineage>
</organism>
<gene>
    <name evidence="1" type="ORF">TNIN_261441</name>
</gene>
<reference evidence="1" key="1">
    <citation type="submission" date="2020-08" db="EMBL/GenBank/DDBJ databases">
        <title>Multicomponent nature underlies the extraordinary mechanical properties of spider dragline silk.</title>
        <authorList>
            <person name="Kono N."/>
            <person name="Nakamura H."/>
            <person name="Mori M."/>
            <person name="Yoshida Y."/>
            <person name="Ohtoshi R."/>
            <person name="Malay A.D."/>
            <person name="Moran D.A.P."/>
            <person name="Tomita M."/>
            <person name="Numata K."/>
            <person name="Arakawa K."/>
        </authorList>
    </citation>
    <scope>NUCLEOTIDE SEQUENCE</scope>
</reference>